<evidence type="ECO:0000313" key="5">
    <source>
        <dbReference type="EMBL" id="MFD1520655.1"/>
    </source>
</evidence>
<dbReference type="SUPFAM" id="SSF46894">
    <property type="entry name" value="C-terminal effector domain of the bipartite response regulators"/>
    <property type="match status" value="1"/>
</dbReference>
<evidence type="ECO:0000256" key="1">
    <source>
        <dbReference type="ARBA" id="ARBA00005820"/>
    </source>
</evidence>
<dbReference type="CDD" id="cd15831">
    <property type="entry name" value="BTAD"/>
    <property type="match status" value="1"/>
</dbReference>
<dbReference type="InterPro" id="IPR001867">
    <property type="entry name" value="OmpR/PhoB-type_DNA-bd"/>
</dbReference>
<dbReference type="InterPro" id="IPR011990">
    <property type="entry name" value="TPR-like_helical_dom_sf"/>
</dbReference>
<dbReference type="Pfam" id="PF03704">
    <property type="entry name" value="BTAD"/>
    <property type="match status" value="1"/>
</dbReference>
<dbReference type="Gene3D" id="1.10.10.10">
    <property type="entry name" value="Winged helix-like DNA-binding domain superfamily/Winged helix DNA-binding domain"/>
    <property type="match status" value="1"/>
</dbReference>
<feature type="domain" description="OmpR/PhoB-type" evidence="4">
    <location>
        <begin position="1"/>
        <end position="92"/>
    </location>
</feature>
<comment type="caution">
    <text evidence="5">The sequence shown here is derived from an EMBL/GenBank/DDBJ whole genome shotgun (WGS) entry which is preliminary data.</text>
</comment>
<organism evidence="5 6">
    <name type="scientific">Pseudonocardia yunnanensis</name>
    <dbReference type="NCBI Taxonomy" id="58107"/>
    <lineage>
        <taxon>Bacteria</taxon>
        <taxon>Bacillati</taxon>
        <taxon>Actinomycetota</taxon>
        <taxon>Actinomycetes</taxon>
        <taxon>Pseudonocardiales</taxon>
        <taxon>Pseudonocardiaceae</taxon>
        <taxon>Pseudonocardia</taxon>
    </lineage>
</organism>
<accession>A0ABW4F338</accession>
<dbReference type="SMART" id="SM01043">
    <property type="entry name" value="BTAD"/>
    <property type="match status" value="1"/>
</dbReference>
<dbReference type="InterPro" id="IPR016032">
    <property type="entry name" value="Sig_transdc_resp-reg_C-effctor"/>
</dbReference>
<dbReference type="EMBL" id="JBHUCO010000026">
    <property type="protein sequence ID" value="MFD1520655.1"/>
    <property type="molecule type" value="Genomic_DNA"/>
</dbReference>
<dbReference type="Gene3D" id="3.40.50.300">
    <property type="entry name" value="P-loop containing nucleotide triphosphate hydrolases"/>
    <property type="match status" value="1"/>
</dbReference>
<dbReference type="SUPFAM" id="SSF48452">
    <property type="entry name" value="TPR-like"/>
    <property type="match status" value="2"/>
</dbReference>
<protein>
    <submittedName>
        <fullName evidence="5">BTAD domain-containing putative transcriptional regulator</fullName>
    </submittedName>
</protein>
<sequence>MRITLLGAVEAWPEGSEQHPVSLGGLRLRGLLARLALDAGRPVAVSELVDDLWGDAPPEGAVNALQALVLRLRRAIGADLVDTAARGYQLRVDPEAVDALRFASMLTAADAADDTAAYALLGQALALWHGPALADVRDLPFAVPVAHRLAERRALAVERRARLALELGQPADELDTLRAQLDAAPLRESTAVLLARGLHATGRQADALAVLDSTRARLADELGVDPGADLEAARLAVLRGDAAPARVTAPAPISSSRPPAAPLTSFIGRTVDVERIRALLGTARLVTLTGPGGAGKTRLAREAVTVGGVETQVAELAALTAPEQLPAAVLAAVGGPELLLRIQDDTGPPTTARLVTALGGRELVLVLDNCEHLVDGVAVLAETLLGACPLLRVLATSREPLGVPGEVLHPVEALAPVDAVRLFVDRAAAVSPGFDLGADVEPAVTEICRRLDGQPLPIELAAARLRSLTPQEIAARLDDRFRLLTSGARTALPRHQTLRAVVDWSWDLLDEPERAVARRLAAFAGGATAVAAERVCAGPAGPAPGEVFELLAALVDKSLVVAIPQNGSTRYRMLETIREYAGERLDEAGERAVTEAAHAAVVLELAEEAEPHLRGKEQLTWLVRLRAEADEIDVALRRAVAAGDAVTAHRLVAAMAWAWIVRGLFDEAVRWVEAVQPLTGPIPVRAHAMNTAYLALVGVARGDLPAAERAVEAALTLAAGVPRPLPAVLALMGPVYALFAGSDPGPITQLSEADADPWVRAFALQTQAQIAGNDGRLDDQRRYLRAAHELFAATGDRFGLGIVVHALGELEDIAGEHDAAARAYDEAIALARELGNDDDLPQFMSRRATLAARRGDVAAARTMLQRASTMARGPFGSAGLLSISFAHVERLAGDVQAARAHLDDAVTDLGKGGSGAPQRAAYLAMTRAAVELTAGDQPAARAALTDAVAAAVESRDGPIAAGVAEVAALVTLAEGDAECAGLLLGIAAAQRGAIDRGNPEVIAALDRVRDALGSAAAQDVMRRGRELPRDEGLAVLAEKTAQPI</sequence>
<dbReference type="InterPro" id="IPR036388">
    <property type="entry name" value="WH-like_DNA-bd_sf"/>
</dbReference>
<keyword evidence="2 3" id="KW-0238">DNA-binding</keyword>
<keyword evidence="6" id="KW-1185">Reference proteome</keyword>
<reference evidence="6" key="1">
    <citation type="journal article" date="2019" name="Int. J. Syst. Evol. Microbiol.">
        <title>The Global Catalogue of Microorganisms (GCM) 10K type strain sequencing project: providing services to taxonomists for standard genome sequencing and annotation.</title>
        <authorList>
            <consortium name="The Broad Institute Genomics Platform"/>
            <consortium name="The Broad Institute Genome Sequencing Center for Infectious Disease"/>
            <person name="Wu L."/>
            <person name="Ma J."/>
        </authorList>
    </citation>
    <scope>NUCLEOTIDE SEQUENCE [LARGE SCALE GENOMIC DNA]</scope>
    <source>
        <strain evidence="6">CCM 7043</strain>
    </source>
</reference>
<gene>
    <name evidence="5" type="ORF">ACFSJD_24380</name>
</gene>
<feature type="DNA-binding region" description="OmpR/PhoB-type" evidence="3">
    <location>
        <begin position="1"/>
        <end position="92"/>
    </location>
</feature>
<evidence type="ECO:0000313" key="6">
    <source>
        <dbReference type="Proteomes" id="UP001597114"/>
    </source>
</evidence>
<dbReference type="PROSITE" id="PS51755">
    <property type="entry name" value="OMPR_PHOB"/>
    <property type="match status" value="1"/>
</dbReference>
<evidence type="ECO:0000256" key="2">
    <source>
        <dbReference type="ARBA" id="ARBA00023125"/>
    </source>
</evidence>
<dbReference type="InterPro" id="IPR027417">
    <property type="entry name" value="P-loop_NTPase"/>
</dbReference>
<dbReference type="PANTHER" id="PTHR47691">
    <property type="entry name" value="REGULATOR-RELATED"/>
    <property type="match status" value="1"/>
</dbReference>
<dbReference type="SMART" id="SM00862">
    <property type="entry name" value="Trans_reg_C"/>
    <property type="match status" value="1"/>
</dbReference>
<dbReference type="Pfam" id="PF25872">
    <property type="entry name" value="HTH_77"/>
    <property type="match status" value="1"/>
</dbReference>
<name>A0ABW4F338_9PSEU</name>
<dbReference type="InterPro" id="IPR005158">
    <property type="entry name" value="BTAD"/>
</dbReference>
<dbReference type="Proteomes" id="UP001597114">
    <property type="component" value="Unassembled WGS sequence"/>
</dbReference>
<dbReference type="PANTHER" id="PTHR47691:SF3">
    <property type="entry name" value="HTH-TYPE TRANSCRIPTIONAL REGULATOR RV0890C-RELATED"/>
    <property type="match status" value="1"/>
</dbReference>
<evidence type="ECO:0000256" key="3">
    <source>
        <dbReference type="PROSITE-ProRule" id="PRU01091"/>
    </source>
</evidence>
<dbReference type="Gene3D" id="1.25.40.10">
    <property type="entry name" value="Tetratricopeptide repeat domain"/>
    <property type="match status" value="2"/>
</dbReference>
<dbReference type="SUPFAM" id="SSF52540">
    <property type="entry name" value="P-loop containing nucleoside triphosphate hydrolases"/>
    <property type="match status" value="1"/>
</dbReference>
<comment type="similarity">
    <text evidence="1">Belongs to the AfsR/DnrI/RedD regulatory family.</text>
</comment>
<dbReference type="InterPro" id="IPR058852">
    <property type="entry name" value="HTH_77"/>
</dbReference>
<dbReference type="RefSeq" id="WP_344730311.1">
    <property type="nucleotide sequence ID" value="NZ_BAAAUS010000066.1"/>
</dbReference>
<proteinExistence type="inferred from homology"/>
<evidence type="ECO:0000259" key="4">
    <source>
        <dbReference type="PROSITE" id="PS51755"/>
    </source>
</evidence>